<feature type="binding site" evidence="8">
    <location>
        <position position="207"/>
    </location>
    <ligand>
        <name>Zn(2+)</name>
        <dbReference type="ChEBI" id="CHEBI:29105"/>
    </ligand>
</feature>
<dbReference type="Proteomes" id="UP000219439">
    <property type="component" value="Unassembled WGS sequence"/>
</dbReference>
<keyword evidence="3 5" id="KW-0378">Hydrolase</keyword>
<dbReference type="SUPFAM" id="SSF51556">
    <property type="entry name" value="Metallo-dependent hydrolases"/>
    <property type="match status" value="1"/>
</dbReference>
<dbReference type="InterPro" id="IPR003764">
    <property type="entry name" value="GlcNAc_6-P_deAcase"/>
</dbReference>
<dbReference type="OrthoDB" id="9776488at2"/>
<feature type="binding site" evidence="7">
    <location>
        <position position="150"/>
    </location>
    <ligand>
        <name>substrate</name>
    </ligand>
</feature>
<protein>
    <submittedName>
        <fullName evidence="10">N-acetylglucosamine 6-phosphate deacetylase</fullName>
    </submittedName>
</protein>
<feature type="binding site" evidence="7">
    <location>
        <begin position="231"/>
        <end position="232"/>
    </location>
    <ligand>
        <name>substrate</name>
    </ligand>
</feature>
<gene>
    <name evidence="10" type="ORF">SAMN06265368_0506</name>
</gene>
<dbReference type="GO" id="GO:0008448">
    <property type="term" value="F:N-acetylglucosamine-6-phosphate deacetylase activity"/>
    <property type="evidence" value="ECO:0007669"/>
    <property type="project" value="InterPro"/>
</dbReference>
<feature type="binding site" evidence="7">
    <location>
        <position position="263"/>
    </location>
    <ligand>
        <name>substrate</name>
    </ligand>
</feature>
<comment type="cofactor">
    <cofactor evidence="8">
        <name>a divalent metal cation</name>
        <dbReference type="ChEBI" id="CHEBI:60240"/>
    </cofactor>
    <text evidence="8">Binds 1 divalent metal cation per subunit.</text>
</comment>
<dbReference type="InterPro" id="IPR011059">
    <property type="entry name" value="Metal-dep_hydrolase_composite"/>
</dbReference>
<dbReference type="InterPro" id="IPR032466">
    <property type="entry name" value="Metal_Hydrolase"/>
</dbReference>
<dbReference type="GO" id="GO:0046872">
    <property type="term" value="F:metal ion binding"/>
    <property type="evidence" value="ECO:0007669"/>
    <property type="project" value="UniProtKB-KW"/>
</dbReference>
<evidence type="ECO:0000256" key="7">
    <source>
        <dbReference type="PIRSR" id="PIRSR038994-2"/>
    </source>
</evidence>
<dbReference type="PIRSF" id="PIRSF038994">
    <property type="entry name" value="NagA"/>
    <property type="match status" value="1"/>
</dbReference>
<evidence type="ECO:0000313" key="10">
    <source>
        <dbReference type="EMBL" id="SNZ06692.1"/>
    </source>
</evidence>
<sequence>MKQLLVHARLFDGEQFHAGKAVLLDSIHIADILDCPTDLSSYHNKHVQVHDLSGLVLCPGFVDLQINGGGGVMLGGQCDLSGLEQIADAHRRFGTTSMLPTLISDRWDAMEHVADLIRRVHRHWGENSSLSAIKGVHFEGPYLNVERKGVHRSEIIRLVEEDGTDAALDLLSHPDLGVRLVTLAPEKVCPSFITSLVERGVLVSAGHSAANYQQIHKALRTGISGFTHLFNAMTPFGSREPGVVGAALDDEKAYCGLIVDGFHVHPASLRMAIAAKEARAGKGKMMLVTDAMAGVGMEADKDGIKCFELNGASIQAQYGKCTTEDGILAGSDLNMMGAVRNSVELLGLPLSEVLRMASLYPARYIRMDKVIGRVAGGYNADLVAFDPENWQIKHNWINGYERSY</sequence>
<dbReference type="Pfam" id="PF01979">
    <property type="entry name" value="Amidohydro_1"/>
    <property type="match status" value="1"/>
</dbReference>
<feature type="domain" description="Amidohydrolase-related" evidence="9">
    <location>
        <begin position="56"/>
        <end position="387"/>
    </location>
</feature>
<evidence type="ECO:0000256" key="3">
    <source>
        <dbReference type="ARBA" id="ARBA00022801"/>
    </source>
</evidence>
<dbReference type="RefSeq" id="WP_097151825.1">
    <property type="nucleotide sequence ID" value="NZ_OBEL01000001.1"/>
</dbReference>
<dbReference type="SUPFAM" id="SSF51338">
    <property type="entry name" value="Composite domain of metallo-dependent hydrolases"/>
    <property type="match status" value="1"/>
</dbReference>
<dbReference type="Gene3D" id="3.20.20.140">
    <property type="entry name" value="Metal-dependent hydrolases"/>
    <property type="match status" value="1"/>
</dbReference>
<feature type="binding site" evidence="8">
    <location>
        <position position="228"/>
    </location>
    <ligand>
        <name>Zn(2+)</name>
        <dbReference type="ChEBI" id="CHEBI:29105"/>
    </ligand>
</feature>
<dbReference type="PANTHER" id="PTHR11113">
    <property type="entry name" value="N-ACETYLGLUCOSAMINE-6-PHOSPHATE DEACETYLASE"/>
    <property type="match status" value="1"/>
</dbReference>
<dbReference type="InterPro" id="IPR006680">
    <property type="entry name" value="Amidohydro-rel"/>
</dbReference>
<keyword evidence="4 5" id="KW-0119">Carbohydrate metabolism</keyword>
<feature type="binding site" evidence="7">
    <location>
        <position position="239"/>
    </location>
    <ligand>
        <name>substrate</name>
    </ligand>
</feature>
<evidence type="ECO:0000256" key="6">
    <source>
        <dbReference type="PIRSR" id="PIRSR038994-1"/>
    </source>
</evidence>
<evidence type="ECO:0000259" key="9">
    <source>
        <dbReference type="Pfam" id="PF01979"/>
    </source>
</evidence>
<proteinExistence type="inferred from homology"/>
<evidence type="ECO:0000256" key="1">
    <source>
        <dbReference type="ARBA" id="ARBA00010716"/>
    </source>
</evidence>
<evidence type="ECO:0000256" key="5">
    <source>
        <dbReference type="PIRNR" id="PIRNR038994"/>
    </source>
</evidence>
<feature type="binding site" evidence="7">
    <location>
        <begin position="328"/>
        <end position="330"/>
    </location>
    <ligand>
        <name>substrate</name>
    </ligand>
</feature>
<dbReference type="PANTHER" id="PTHR11113:SF14">
    <property type="entry name" value="N-ACETYLGLUCOSAMINE-6-PHOSPHATE DEACETYLASE"/>
    <property type="match status" value="1"/>
</dbReference>
<evidence type="ECO:0000256" key="2">
    <source>
        <dbReference type="ARBA" id="ARBA00022723"/>
    </source>
</evidence>
<keyword evidence="2 8" id="KW-0479">Metal-binding</keyword>
<feature type="binding site" evidence="8">
    <location>
        <position position="139"/>
    </location>
    <ligand>
        <name>Zn(2+)</name>
        <dbReference type="ChEBI" id="CHEBI:29105"/>
    </ligand>
</feature>
<keyword evidence="11" id="KW-1185">Reference proteome</keyword>
<accession>A0A285NB47</accession>
<evidence type="ECO:0000313" key="11">
    <source>
        <dbReference type="Proteomes" id="UP000219439"/>
    </source>
</evidence>
<dbReference type="EMBL" id="OBEL01000001">
    <property type="protein sequence ID" value="SNZ06692.1"/>
    <property type="molecule type" value="Genomic_DNA"/>
</dbReference>
<name>A0A285NB47_9HYPH</name>
<feature type="active site" description="Proton donor/acceptor" evidence="6">
    <location>
        <position position="290"/>
    </location>
</feature>
<comment type="similarity">
    <text evidence="1 5">Belongs to the metallo-dependent hydrolases superfamily. NagA family.</text>
</comment>
<dbReference type="AlphaFoldDB" id="A0A285NB47"/>
<reference evidence="10 11" key="1">
    <citation type="submission" date="2017-09" db="EMBL/GenBank/DDBJ databases">
        <authorList>
            <person name="Ehlers B."/>
            <person name="Leendertz F.H."/>
        </authorList>
    </citation>
    <scope>NUCLEOTIDE SEQUENCE [LARGE SCALE GENOMIC DNA]</scope>
    <source>
        <strain evidence="10 11">DSM 18289</strain>
    </source>
</reference>
<organism evidence="10 11">
    <name type="scientific">Cohaesibacter gelatinilyticus</name>
    <dbReference type="NCBI Taxonomy" id="372072"/>
    <lineage>
        <taxon>Bacteria</taxon>
        <taxon>Pseudomonadati</taxon>
        <taxon>Pseudomonadota</taxon>
        <taxon>Alphaproteobacteria</taxon>
        <taxon>Hyphomicrobiales</taxon>
        <taxon>Cohaesibacteraceae</taxon>
    </lineage>
</organism>
<dbReference type="GO" id="GO:0006046">
    <property type="term" value="P:N-acetylglucosamine catabolic process"/>
    <property type="evidence" value="ECO:0007669"/>
    <property type="project" value="TreeGrafter"/>
</dbReference>
<dbReference type="NCBIfam" id="TIGR00221">
    <property type="entry name" value="nagA"/>
    <property type="match status" value="1"/>
</dbReference>
<dbReference type="Gene3D" id="2.30.40.10">
    <property type="entry name" value="Urease, subunit C, domain 1"/>
    <property type="match status" value="1"/>
</dbReference>
<evidence type="ECO:0000256" key="4">
    <source>
        <dbReference type="ARBA" id="ARBA00023277"/>
    </source>
</evidence>
<evidence type="ECO:0000256" key="8">
    <source>
        <dbReference type="PIRSR" id="PIRSR038994-3"/>
    </source>
</evidence>